<evidence type="ECO:0000256" key="2">
    <source>
        <dbReference type="ARBA" id="ARBA00022737"/>
    </source>
</evidence>
<evidence type="ECO:0000313" key="7">
    <source>
        <dbReference type="Proteomes" id="UP000199065"/>
    </source>
</evidence>
<keyword evidence="2 4" id="KW-0677">Repeat</keyword>
<comment type="function">
    <text evidence="4">Catalyzes the transfer of acetyl from acetyl-CoA to desacetylmycothiol (Cys-GlcN-Ins) to form mycothiol.</text>
</comment>
<dbReference type="Pfam" id="PF00583">
    <property type="entry name" value="Acetyltransf_1"/>
    <property type="match status" value="1"/>
</dbReference>
<proteinExistence type="inferred from homology"/>
<comment type="caution">
    <text evidence="4">Lacks conserved residue(s) required for the propagation of feature annotation.</text>
</comment>
<comment type="similarity">
    <text evidence="4">Belongs to the acetyltransferase family. MshD subfamily.</text>
</comment>
<feature type="binding site" evidence="4">
    <location>
        <position position="35"/>
    </location>
    <ligand>
        <name>1D-myo-inositol 2-(L-cysteinylamino)-2-deoxy-alpha-D-glucopyranoside</name>
        <dbReference type="ChEBI" id="CHEBI:58887"/>
    </ligand>
</feature>
<keyword evidence="7" id="KW-1185">Reference proteome</keyword>
<feature type="binding site" evidence="4">
    <location>
        <position position="214"/>
    </location>
    <ligand>
        <name>1D-myo-inositol 2-(L-cysteinylamino)-2-deoxy-alpha-D-glucopyranoside</name>
        <dbReference type="ChEBI" id="CHEBI:58887"/>
    </ligand>
</feature>
<gene>
    <name evidence="4" type="primary">mshD</name>
    <name evidence="6" type="ORF">SAMN05660282_01784</name>
</gene>
<dbReference type="InterPro" id="IPR016181">
    <property type="entry name" value="Acyl_CoA_acyltransferase"/>
</dbReference>
<dbReference type="Proteomes" id="UP000199065">
    <property type="component" value="Unassembled WGS sequence"/>
</dbReference>
<feature type="binding site" evidence="4">
    <location>
        <begin position="72"/>
        <end position="74"/>
    </location>
    <ligand>
        <name>acetyl-CoA</name>
        <dbReference type="ChEBI" id="CHEBI:57288"/>
        <label>1</label>
    </ligand>
</feature>
<comment type="subunit">
    <text evidence="4">Monomer.</text>
</comment>
<dbReference type="NCBIfam" id="TIGR03448">
    <property type="entry name" value="mycothiol_MshD"/>
    <property type="match status" value="1"/>
</dbReference>
<evidence type="ECO:0000313" key="6">
    <source>
        <dbReference type="EMBL" id="SFG73618.1"/>
    </source>
</evidence>
<feature type="domain" description="N-acetyltransferase" evidence="5">
    <location>
        <begin position="140"/>
        <end position="283"/>
    </location>
</feature>
<dbReference type="GO" id="GO:0010125">
    <property type="term" value="P:mycothiol biosynthetic process"/>
    <property type="evidence" value="ECO:0007669"/>
    <property type="project" value="UniProtKB-UniRule"/>
</dbReference>
<reference evidence="6 7" key="1">
    <citation type="submission" date="2016-10" db="EMBL/GenBank/DDBJ databases">
        <authorList>
            <person name="de Groot N.N."/>
        </authorList>
    </citation>
    <scope>NUCLEOTIDE SEQUENCE [LARGE SCALE GENOMIC DNA]</scope>
    <source>
        <strain>J11</strain>
        <strain evidence="7">PG 39</strain>
    </source>
</reference>
<organism evidence="6 7">
    <name type="scientific">Corynebacterium spheniscorum</name>
    <dbReference type="NCBI Taxonomy" id="185761"/>
    <lineage>
        <taxon>Bacteria</taxon>
        <taxon>Bacillati</taxon>
        <taxon>Actinomycetota</taxon>
        <taxon>Actinomycetes</taxon>
        <taxon>Mycobacteriales</taxon>
        <taxon>Corynebacteriaceae</taxon>
        <taxon>Corynebacterium</taxon>
    </lineage>
</organism>
<dbReference type="PANTHER" id="PTHR43617:SF31">
    <property type="entry name" value="MYCOTHIOL ACETYLTRANSFERASE"/>
    <property type="match status" value="1"/>
</dbReference>
<evidence type="ECO:0000259" key="5">
    <source>
        <dbReference type="PROSITE" id="PS51186"/>
    </source>
</evidence>
<dbReference type="STRING" id="185761.SAMN05660282_01784"/>
<feature type="binding site" evidence="4">
    <location>
        <position position="167"/>
    </location>
    <ligand>
        <name>1D-myo-inositol 2-(L-cysteinylamino)-2-deoxy-alpha-D-glucopyranoside</name>
        <dbReference type="ChEBI" id="CHEBI:58887"/>
    </ligand>
</feature>
<comment type="catalytic activity">
    <reaction evidence="4">
        <text>1D-myo-inositol 2-(L-cysteinylamino)-2-deoxy-alpha-D-glucopyranoside + acetyl-CoA = mycothiol + CoA + H(+)</text>
        <dbReference type="Rhea" id="RHEA:26172"/>
        <dbReference type="ChEBI" id="CHEBI:15378"/>
        <dbReference type="ChEBI" id="CHEBI:16768"/>
        <dbReference type="ChEBI" id="CHEBI:57287"/>
        <dbReference type="ChEBI" id="CHEBI:57288"/>
        <dbReference type="ChEBI" id="CHEBI:58887"/>
        <dbReference type="EC" id="2.3.1.189"/>
    </reaction>
</comment>
<dbReference type="PIRSF" id="PIRSF021524">
    <property type="entry name" value="MSH_acetyltransferase"/>
    <property type="match status" value="1"/>
</dbReference>
<sequence length="283" mass="31485">MDIKQYNELTDELATAAKKLCEEVAAHDGVEPLSEQFLLGLDDPRLGHKHYLAFKDEKLVGVGAFDGQSAELTVRPDARRLGIGEALWHALGSVPTWAHGNLPAAQGLGKSLGLEIKRRLLVMELTGDALAQVEGADGLVSLAEYQAPDAQEQWLKVNNEAFDWHPEQGGWDLERLARAQDTEWFDPEDVLFLVDERGIMGFHWLKVHGEGLGEIYVVGLGKRARGRGLGDPLLRAGIVHLRDQRKVKRVILYVEDDNQPAVKAYENLGFEIAEEHVLFSLRT</sequence>
<dbReference type="Gene3D" id="3.40.630.30">
    <property type="match status" value="1"/>
</dbReference>
<evidence type="ECO:0000256" key="1">
    <source>
        <dbReference type="ARBA" id="ARBA00022679"/>
    </source>
</evidence>
<dbReference type="HAMAP" id="MF_01698">
    <property type="entry name" value="MshD"/>
    <property type="match status" value="1"/>
</dbReference>
<dbReference type="GO" id="GO:0008999">
    <property type="term" value="F:protein-N-terminal-alanine acetyltransferase activity"/>
    <property type="evidence" value="ECO:0007669"/>
    <property type="project" value="TreeGrafter"/>
</dbReference>
<evidence type="ECO:0000256" key="4">
    <source>
        <dbReference type="HAMAP-Rule" id="MF_01698"/>
    </source>
</evidence>
<keyword evidence="1 4" id="KW-0808">Transferase</keyword>
<dbReference type="InterPro" id="IPR050276">
    <property type="entry name" value="MshD_Acetyltransferase"/>
</dbReference>
<dbReference type="RefSeq" id="WP_177180135.1">
    <property type="nucleotide sequence ID" value="NZ_FOPJ01000012.1"/>
</dbReference>
<dbReference type="SUPFAM" id="SSF55729">
    <property type="entry name" value="Acyl-CoA N-acyltransferases (Nat)"/>
    <property type="match status" value="1"/>
</dbReference>
<dbReference type="InterPro" id="IPR000182">
    <property type="entry name" value="GNAT_dom"/>
</dbReference>
<dbReference type="EMBL" id="FOPJ01000012">
    <property type="protein sequence ID" value="SFG73618.1"/>
    <property type="molecule type" value="Genomic_DNA"/>
</dbReference>
<dbReference type="GO" id="GO:0035447">
    <property type="term" value="F:mycothiol synthase activity"/>
    <property type="evidence" value="ECO:0007669"/>
    <property type="project" value="UniProtKB-UniRule"/>
</dbReference>
<keyword evidence="3 4" id="KW-0012">Acyltransferase</keyword>
<protein>
    <recommendedName>
        <fullName evidence="4">Mycothiol acetyltransferase</fullName>
        <shortName evidence="4">MSH acetyltransferase</shortName>
        <ecNumber evidence="4">2.3.1.189</ecNumber>
    </recommendedName>
    <alternativeName>
        <fullName evidence="4">Mycothiol synthase</fullName>
    </alternativeName>
</protein>
<name>A0A1I2U941_9CORY</name>
<accession>A0A1I2U941</accession>
<feature type="binding site" evidence="4">
    <location>
        <begin position="258"/>
        <end position="263"/>
    </location>
    <ligand>
        <name>acetyl-CoA</name>
        <dbReference type="ChEBI" id="CHEBI:57288"/>
        <label>2</label>
    </ligand>
</feature>
<feature type="binding site" evidence="4">
    <location>
        <begin position="218"/>
        <end position="220"/>
    </location>
    <ligand>
        <name>acetyl-CoA</name>
        <dbReference type="ChEBI" id="CHEBI:57288"/>
        <label>2</label>
    </ligand>
</feature>
<dbReference type="EC" id="2.3.1.189" evidence="4"/>
<dbReference type="AlphaFoldDB" id="A0A1I2U941"/>
<dbReference type="PROSITE" id="PS51186">
    <property type="entry name" value="GNAT"/>
    <property type="match status" value="1"/>
</dbReference>
<dbReference type="InterPro" id="IPR017813">
    <property type="entry name" value="Mycothiol_AcTrfase"/>
</dbReference>
<evidence type="ECO:0000256" key="3">
    <source>
        <dbReference type="ARBA" id="ARBA00023315"/>
    </source>
</evidence>
<feature type="binding site" evidence="4">
    <location>
        <begin position="225"/>
        <end position="231"/>
    </location>
    <ligand>
        <name>acetyl-CoA</name>
        <dbReference type="ChEBI" id="CHEBI:57288"/>
        <label>2</label>
    </ligand>
</feature>
<feature type="binding site" evidence="4">
    <location>
        <position position="206"/>
    </location>
    <ligand>
        <name>1D-myo-inositol 2-(L-cysteinylamino)-2-deoxy-alpha-D-glucopyranoside</name>
        <dbReference type="ChEBI" id="CHEBI:58887"/>
    </ligand>
</feature>
<dbReference type="PANTHER" id="PTHR43617">
    <property type="entry name" value="L-AMINO ACID N-ACETYLTRANSFERASE"/>
    <property type="match status" value="1"/>
</dbReference>
<feature type="binding site" evidence="4">
    <location>
        <position position="253"/>
    </location>
    <ligand>
        <name>1D-myo-inositol 2-(L-cysteinylamino)-2-deoxy-alpha-D-glucopyranoside</name>
        <dbReference type="ChEBI" id="CHEBI:58887"/>
    </ligand>
</feature>